<evidence type="ECO:0000256" key="1">
    <source>
        <dbReference type="SAM" id="MobiDB-lite"/>
    </source>
</evidence>
<feature type="region of interest" description="Disordered" evidence="1">
    <location>
        <begin position="1"/>
        <end position="121"/>
    </location>
</feature>
<reference evidence="2 3" key="1">
    <citation type="submission" date="2020-02" db="EMBL/GenBank/DDBJ databases">
        <title>Esox lucius (northern pike) genome, fEsoLuc1, primary haplotype.</title>
        <authorList>
            <person name="Myers G."/>
            <person name="Karagic N."/>
            <person name="Meyer A."/>
            <person name="Pippel M."/>
            <person name="Reichard M."/>
            <person name="Winkler S."/>
            <person name="Tracey A."/>
            <person name="Sims Y."/>
            <person name="Howe K."/>
            <person name="Rhie A."/>
            <person name="Formenti G."/>
            <person name="Durbin R."/>
            <person name="Fedrigo O."/>
            <person name="Jarvis E.D."/>
        </authorList>
    </citation>
    <scope>NUCLEOTIDE SEQUENCE [LARGE SCALE GENOMIC DNA]</scope>
</reference>
<dbReference type="Ensembl" id="ENSELUT00000094116.1">
    <property type="protein sequence ID" value="ENSELUP00000082866.1"/>
    <property type="gene ID" value="ENSELUG00000038761.1"/>
</dbReference>
<protein>
    <submittedName>
        <fullName evidence="2">Uncharacterized protein</fullName>
    </submittedName>
</protein>
<evidence type="ECO:0000313" key="3">
    <source>
        <dbReference type="Proteomes" id="UP000265140"/>
    </source>
</evidence>
<gene>
    <name evidence="2" type="primary">PRRT1B</name>
</gene>
<name>A0AAY5K223_ESOLU</name>
<accession>A0AAY5K223</accession>
<feature type="compositionally biased region" description="Pro residues" evidence="1">
    <location>
        <begin position="110"/>
        <end position="121"/>
    </location>
</feature>
<keyword evidence="3" id="KW-1185">Reference proteome</keyword>
<sequence length="203" mass="20643">MKHDTAPGQVEAPPPEHDTAPGQVEAPPPEHDTAPGQVEAPPPKHDTAPGQVEAPPPEHDTAPGQVEAPPPEHDTALGQVEAPPPEHDTAPGQVQAPLGTGGGSGQEVHIPPPPKAPIVPPPPEKTVCGSPGMVAGPASGNADVVSASVTACFGALDPLVRDPNPKPFQSPPPWFAVLSCLGWSFCHICGGRTQAQSQGNTCF</sequence>
<evidence type="ECO:0000313" key="2">
    <source>
        <dbReference type="Ensembl" id="ENSELUP00000082866.1"/>
    </source>
</evidence>
<dbReference type="AlphaFoldDB" id="A0AAY5K223"/>
<reference evidence="2" key="2">
    <citation type="submission" date="2025-08" db="UniProtKB">
        <authorList>
            <consortium name="Ensembl"/>
        </authorList>
    </citation>
    <scope>IDENTIFICATION</scope>
</reference>
<reference evidence="2" key="3">
    <citation type="submission" date="2025-09" db="UniProtKB">
        <authorList>
            <consortium name="Ensembl"/>
        </authorList>
    </citation>
    <scope>IDENTIFICATION</scope>
</reference>
<proteinExistence type="predicted"/>
<dbReference type="Proteomes" id="UP000265140">
    <property type="component" value="Chromosome 7"/>
</dbReference>
<organism evidence="2 3">
    <name type="scientific">Esox lucius</name>
    <name type="common">Northern pike</name>
    <dbReference type="NCBI Taxonomy" id="8010"/>
    <lineage>
        <taxon>Eukaryota</taxon>
        <taxon>Metazoa</taxon>
        <taxon>Chordata</taxon>
        <taxon>Craniata</taxon>
        <taxon>Vertebrata</taxon>
        <taxon>Euteleostomi</taxon>
        <taxon>Actinopterygii</taxon>
        <taxon>Neopterygii</taxon>
        <taxon>Teleostei</taxon>
        <taxon>Protacanthopterygii</taxon>
        <taxon>Esociformes</taxon>
        <taxon>Esocidae</taxon>
        <taxon>Esox</taxon>
    </lineage>
</organism>